<accession>A0A291LDS3</accession>
<organism evidence="1 2">
    <name type="scientific">Aeromonas phage AS-szw</name>
    <dbReference type="NCBI Taxonomy" id="2026114"/>
    <lineage>
        <taxon>Viruses</taxon>
        <taxon>Duplodnaviria</taxon>
        <taxon>Heunggongvirae</taxon>
        <taxon>Uroviricota</taxon>
        <taxon>Caudoviricetes</taxon>
        <taxon>Pantevenvirales</taxon>
        <taxon>Straboviridae</taxon>
        <taxon>Emmerichvirinae</taxon>
        <taxon>Ceceduovirus</taxon>
        <taxon>Ceceduovirus aszj</taxon>
    </lineage>
</organism>
<evidence type="ECO:0000313" key="2">
    <source>
        <dbReference type="Proteomes" id="UP000230211"/>
    </source>
</evidence>
<sequence>MKRTINAINDVASILGFRPANGTDTGARGFSVLDGFGRVQFVSFKVMCNLVTDFAFIQKIPKTHKNPFYDITVNNEESVLIRFNNGMVLFYDKFIVDRAIRTAKSVSPHLYHELQYAKKKNGHHCSYIKWSHYWSGYGVVVVSPSKNKV</sequence>
<dbReference type="EMBL" id="MF498773">
    <property type="protein sequence ID" value="ATI17548.1"/>
    <property type="molecule type" value="Genomic_DNA"/>
</dbReference>
<protein>
    <submittedName>
        <fullName evidence="1">Uncharacterized protein</fullName>
    </submittedName>
</protein>
<name>A0A291LDS3_9CAUD</name>
<evidence type="ECO:0000313" key="1">
    <source>
        <dbReference type="EMBL" id="ATI17548.1"/>
    </source>
</evidence>
<proteinExistence type="predicted"/>
<reference evidence="1 2" key="1">
    <citation type="submission" date="2017-07" db="EMBL/GenBank/DDBJ databases">
        <title>In vitro design and evaluation of phage cocktails against multidrug-resistant Aeromonas salmonicida.</title>
        <authorList>
            <person name="Chen L."/>
            <person name="Yuan S."/>
            <person name="Ma Y."/>
        </authorList>
    </citation>
    <scope>NUCLEOTIDE SEQUENCE [LARGE SCALE GENOMIC DNA]</scope>
</reference>
<dbReference type="Proteomes" id="UP000230211">
    <property type="component" value="Segment"/>
</dbReference>